<dbReference type="NCBIfam" id="TIGR02068">
    <property type="entry name" value="cya_phycin_syn"/>
    <property type="match status" value="1"/>
</dbReference>
<feature type="domain" description="ATP-grasp" evidence="5">
    <location>
        <begin position="239"/>
        <end position="488"/>
    </location>
</feature>
<keyword evidence="2 4" id="KW-0547">Nucleotide-binding</keyword>
<dbReference type="InterPro" id="IPR011810">
    <property type="entry name" value="Cya_phycin_syn"/>
</dbReference>
<dbReference type="SUPFAM" id="SSF53623">
    <property type="entry name" value="MurD-like peptide ligases, catalytic domain"/>
    <property type="match status" value="1"/>
</dbReference>
<dbReference type="NCBIfam" id="NF010623">
    <property type="entry name" value="PRK14016.1"/>
    <property type="match status" value="1"/>
</dbReference>
<gene>
    <name evidence="6" type="primary">cphA</name>
    <name evidence="6" type="ORF">E6Q60_10710</name>
</gene>
<dbReference type="Pfam" id="PF02786">
    <property type="entry name" value="CPSase_L_D2"/>
    <property type="match status" value="1"/>
</dbReference>
<sequence>MSDSLNLGCNSTKDIKFLEIKHLNGPNMWTYYPALEATVDIGELEDFPSDKIPGFYERLSEWLPSLIEHRCSYEERGGFLRRVKDGTWPCHILEHVTLELQNLAGMRGGFGRARETSVRGVYKVALSAWQAEITTAALHSARELVLAAMNFQQSDNPFYDVEGAIQHLRDMVDSLWLGPSTACIVDAAMARNIPATRLIAKGNLVQLGHGARCRHIWTAETDRTSAIAEGISRDKDLTKSLLQSCGVPVPEGRIVESAEAAWEAANDIGMPVVIKPCDGNHGRGVFIELSQREEIESAYRMALREGTEVLVERYISGTEHRLLIVGGRLIAATRGDSVSVVGDGVSTIAELIESQINSDPRRGSTEDHPLNLIRLDSAAQMEIAHQGYHRDSVVPAGIKVLIQRNGNHAFDVTDQVHPSTASIASLAARVIGLDIAGIDLVTSDISRPLNEQGGAIVEVNAGPSLLMHIKPAVGKPRPVGKAIVDHLFPGQENGRIPIVGISGSYGKTSVAYLVARLLVLSGKQTGLACSDGLYLDYRHIDKNNSANWAAANRTLLNPTVEAAVFENGFDVLLNEGLAYDSCQVGVITNVDPEHHFGRHGIETHKQIYTVLRSQVDMVTPTAAAIDDVEKDIKLPVGAAILNANDEMLVEMSELCHGEVIYFSIEPELPVIKQHCASGTGPTQGKRAVIVRNGRVVLVSGSNELVLINLRKIASEHGANNAQAIENILAAVGAAWALGIEPDLIRVGIETFGFSQEKYKPENQNLLELQTQGIKL</sequence>
<reference evidence="6 7" key="1">
    <citation type="submission" date="2018-09" db="EMBL/GenBank/DDBJ databases">
        <title>Metagenome Assembled Genomes from an Advanced Water Purification Facility.</title>
        <authorList>
            <person name="Stamps B.W."/>
            <person name="Spear J.R."/>
        </authorList>
    </citation>
    <scope>NUCLEOTIDE SEQUENCE [LARGE SCALE GENOMIC DNA]</scope>
    <source>
        <strain evidence="6">Bin_54_1</strain>
    </source>
</reference>
<comment type="caution">
    <text evidence="6">The sequence shown here is derived from an EMBL/GenBank/DDBJ whole genome shotgun (WGS) entry which is preliminary data.</text>
</comment>
<evidence type="ECO:0000313" key="7">
    <source>
        <dbReference type="Proteomes" id="UP000321055"/>
    </source>
</evidence>
<evidence type="ECO:0000256" key="4">
    <source>
        <dbReference type="PROSITE-ProRule" id="PRU00409"/>
    </source>
</evidence>
<dbReference type="Gene3D" id="3.40.1190.10">
    <property type="entry name" value="Mur-like, catalytic domain"/>
    <property type="match status" value="1"/>
</dbReference>
<dbReference type="EC" id="6.3.2.29" evidence="6"/>
<protein>
    <submittedName>
        <fullName evidence="6">Cyanophycin synthetase</fullName>
        <ecNumber evidence="6">6.3.2.29</ecNumber>
        <ecNumber evidence="6">6.3.2.30</ecNumber>
    </submittedName>
</protein>
<organism evidence="6 7">
    <name type="scientific">Nitrosomonas oligotropha</name>
    <dbReference type="NCBI Taxonomy" id="42354"/>
    <lineage>
        <taxon>Bacteria</taxon>
        <taxon>Pseudomonadati</taxon>
        <taxon>Pseudomonadota</taxon>
        <taxon>Betaproteobacteria</taxon>
        <taxon>Nitrosomonadales</taxon>
        <taxon>Nitrosomonadaceae</taxon>
        <taxon>Nitrosomonas</taxon>
    </lineage>
</organism>
<dbReference type="SUPFAM" id="SSF56059">
    <property type="entry name" value="Glutathione synthetase ATP-binding domain-like"/>
    <property type="match status" value="1"/>
</dbReference>
<dbReference type="Pfam" id="PF18921">
    <property type="entry name" value="Cyanophycin_syn"/>
    <property type="match status" value="1"/>
</dbReference>
<dbReference type="InterPro" id="IPR011761">
    <property type="entry name" value="ATP-grasp"/>
</dbReference>
<evidence type="ECO:0000313" key="6">
    <source>
        <dbReference type="EMBL" id="TXI27085.1"/>
    </source>
</evidence>
<dbReference type="GO" id="GO:0071160">
    <property type="term" value="F:cyanophycin synthetase activity (L-aspartate-adding)"/>
    <property type="evidence" value="ECO:0007669"/>
    <property type="project" value="UniProtKB-EC"/>
</dbReference>
<dbReference type="EC" id="6.3.2.30" evidence="6"/>
<dbReference type="GO" id="GO:0046872">
    <property type="term" value="F:metal ion binding"/>
    <property type="evidence" value="ECO:0007669"/>
    <property type="project" value="InterPro"/>
</dbReference>
<dbReference type="EMBL" id="SSFX01000085">
    <property type="protein sequence ID" value="TXI27085.1"/>
    <property type="molecule type" value="Genomic_DNA"/>
</dbReference>
<accession>A0A5C7VQZ2</accession>
<dbReference type="Proteomes" id="UP000321055">
    <property type="component" value="Unassembled WGS sequence"/>
</dbReference>
<dbReference type="Gene3D" id="3.30.470.20">
    <property type="entry name" value="ATP-grasp fold, B domain"/>
    <property type="match status" value="2"/>
</dbReference>
<keyword evidence="1 6" id="KW-0436">Ligase</keyword>
<evidence type="ECO:0000256" key="1">
    <source>
        <dbReference type="ARBA" id="ARBA00022598"/>
    </source>
</evidence>
<name>A0A5C7VQZ2_9PROT</name>
<dbReference type="InterPro" id="IPR013221">
    <property type="entry name" value="Mur_ligase_cen"/>
</dbReference>
<dbReference type="Pfam" id="PF08245">
    <property type="entry name" value="Mur_ligase_M"/>
    <property type="match status" value="1"/>
</dbReference>
<dbReference type="InterPro" id="IPR005479">
    <property type="entry name" value="CPAse_ATP-bd"/>
</dbReference>
<dbReference type="PANTHER" id="PTHR23135:SF18">
    <property type="entry name" value="CYANOPHYCIN SYNTHETASE"/>
    <property type="match status" value="1"/>
</dbReference>
<dbReference type="GO" id="GO:0071161">
    <property type="term" value="F:cyanophycin synthetase activity (L-arginine-adding)"/>
    <property type="evidence" value="ECO:0007669"/>
    <property type="project" value="UniProtKB-EC"/>
</dbReference>
<dbReference type="PROSITE" id="PS50975">
    <property type="entry name" value="ATP_GRASP"/>
    <property type="match status" value="1"/>
</dbReference>
<evidence type="ECO:0000256" key="3">
    <source>
        <dbReference type="ARBA" id="ARBA00022840"/>
    </source>
</evidence>
<proteinExistence type="predicted"/>
<keyword evidence="3 4" id="KW-0067">ATP-binding</keyword>
<evidence type="ECO:0000256" key="2">
    <source>
        <dbReference type="ARBA" id="ARBA00022741"/>
    </source>
</evidence>
<dbReference type="GO" id="GO:0005524">
    <property type="term" value="F:ATP binding"/>
    <property type="evidence" value="ECO:0007669"/>
    <property type="project" value="UniProtKB-UniRule"/>
</dbReference>
<dbReference type="PANTHER" id="PTHR23135">
    <property type="entry name" value="MUR LIGASE FAMILY MEMBER"/>
    <property type="match status" value="1"/>
</dbReference>
<dbReference type="InterPro" id="IPR044019">
    <property type="entry name" value="Cyanophycin_syn_N"/>
</dbReference>
<dbReference type="InterPro" id="IPR036565">
    <property type="entry name" value="Mur-like_cat_sf"/>
</dbReference>
<evidence type="ECO:0000259" key="5">
    <source>
        <dbReference type="PROSITE" id="PS50975"/>
    </source>
</evidence>
<dbReference type="AlphaFoldDB" id="A0A5C7VQZ2"/>